<name>A0A401XKA2_9FLAO</name>
<comment type="caution">
    <text evidence="3">The sequence shown here is derived from an EMBL/GenBank/DDBJ whole genome shotgun (WGS) entry which is preliminary data.</text>
</comment>
<evidence type="ECO:0000259" key="2">
    <source>
        <dbReference type="Pfam" id="PF13386"/>
    </source>
</evidence>
<protein>
    <submittedName>
        <fullName evidence="3">Membrane protein</fullName>
    </submittedName>
</protein>
<dbReference type="OrthoDB" id="594443at2"/>
<dbReference type="PANTHER" id="PTHR42208">
    <property type="entry name" value="HEAVY METAL TRANSPORTER-RELATED"/>
    <property type="match status" value="1"/>
</dbReference>
<accession>A0A401XKA2</accession>
<dbReference type="EMBL" id="BHZE01000007">
    <property type="protein sequence ID" value="GCD77456.1"/>
    <property type="molecule type" value="Genomic_DNA"/>
</dbReference>
<dbReference type="Pfam" id="PF13386">
    <property type="entry name" value="DsbD_2"/>
    <property type="match status" value="1"/>
</dbReference>
<gene>
    <name evidence="3" type="ORF">JCM31826_09380</name>
</gene>
<dbReference type="PANTHER" id="PTHR42208:SF1">
    <property type="entry name" value="HEAVY METAL TRANSPORTER"/>
    <property type="match status" value="1"/>
</dbReference>
<feature type="domain" description="Urease accessory protein UreH-like transmembrane" evidence="2">
    <location>
        <begin position="5"/>
        <end position="203"/>
    </location>
</feature>
<organism evidence="3 4">
    <name type="scientific">Thermaurantimonas aggregans</name>
    <dbReference type="NCBI Taxonomy" id="2173829"/>
    <lineage>
        <taxon>Bacteria</taxon>
        <taxon>Pseudomonadati</taxon>
        <taxon>Bacteroidota</taxon>
        <taxon>Flavobacteriia</taxon>
        <taxon>Flavobacteriales</taxon>
        <taxon>Schleiferiaceae</taxon>
        <taxon>Thermaurantimonas</taxon>
    </lineage>
</organism>
<feature type="transmembrane region" description="Helical" evidence="1">
    <location>
        <begin position="42"/>
        <end position="62"/>
    </location>
</feature>
<reference evidence="3 4" key="1">
    <citation type="submission" date="2018-11" db="EMBL/GenBank/DDBJ databases">
        <title>Schleiferia aggregans sp. nov., a moderately thermophilic heterotrophic bacterium isolated from microbial mats at a terrestrial hot spring.</title>
        <authorList>
            <person name="Iino T."/>
            <person name="Ohkuma M."/>
            <person name="Haruta S."/>
        </authorList>
    </citation>
    <scope>NUCLEOTIDE SEQUENCE [LARGE SCALE GENOMIC DNA]</scope>
    <source>
        <strain evidence="3 4">LA</strain>
    </source>
</reference>
<feature type="transmembrane region" description="Helical" evidence="1">
    <location>
        <begin position="124"/>
        <end position="148"/>
    </location>
</feature>
<keyword evidence="1" id="KW-1133">Transmembrane helix</keyword>
<dbReference type="InterPro" id="IPR039447">
    <property type="entry name" value="UreH-like_TM_dom"/>
</dbReference>
<keyword evidence="1" id="KW-0812">Transmembrane</keyword>
<feature type="transmembrane region" description="Helical" evidence="1">
    <location>
        <begin position="187"/>
        <end position="207"/>
    </location>
</feature>
<keyword evidence="4" id="KW-1185">Reference proteome</keyword>
<feature type="transmembrane region" description="Helical" evidence="1">
    <location>
        <begin position="74"/>
        <end position="96"/>
    </location>
</feature>
<evidence type="ECO:0000256" key="1">
    <source>
        <dbReference type="SAM" id="Phobius"/>
    </source>
</evidence>
<evidence type="ECO:0000313" key="3">
    <source>
        <dbReference type="EMBL" id="GCD77456.1"/>
    </source>
</evidence>
<proteinExistence type="predicted"/>
<sequence length="255" mass="27025">MIGAGFMLGLAGSLHCVGMCGPLAMAVPGLYSGKINKWLGAFLYHIGRSFTYAIFGLIFGALGKSISLAGMQSWVSILAGAIMIVMGLIPFFQSAFEKFFTKVFYRLKINSLRNKLLQKPRNPFFIVLLGSLNGLLPCGLVYVALAGALGTGNPILGAAFMFVFGLGTLPALYLLSVGGRYALSLKGFNAARIISSITIIVGLIFVLRGADLGIRFISPKHEALKVKEATVKAQAAPGSCCTAPKENDSSAHECH</sequence>
<feature type="transmembrane region" description="Helical" evidence="1">
    <location>
        <begin position="155"/>
        <end position="175"/>
    </location>
</feature>
<evidence type="ECO:0000313" key="4">
    <source>
        <dbReference type="Proteomes" id="UP000286715"/>
    </source>
</evidence>
<dbReference type="AlphaFoldDB" id="A0A401XKA2"/>
<dbReference type="Proteomes" id="UP000286715">
    <property type="component" value="Unassembled WGS sequence"/>
</dbReference>
<dbReference type="RefSeq" id="WP_124397518.1">
    <property type="nucleotide sequence ID" value="NZ_BHZE01000007.1"/>
</dbReference>
<keyword evidence="1" id="KW-0472">Membrane</keyword>